<comment type="caution">
    <text evidence="2">The sequence shown here is derived from an EMBL/GenBank/DDBJ whole genome shotgun (WGS) entry which is preliminary data.</text>
</comment>
<gene>
    <name evidence="2" type="ORF">SO802_030357</name>
</gene>
<organism evidence="2 3">
    <name type="scientific">Lithocarpus litseifolius</name>
    <dbReference type="NCBI Taxonomy" id="425828"/>
    <lineage>
        <taxon>Eukaryota</taxon>
        <taxon>Viridiplantae</taxon>
        <taxon>Streptophyta</taxon>
        <taxon>Embryophyta</taxon>
        <taxon>Tracheophyta</taxon>
        <taxon>Spermatophyta</taxon>
        <taxon>Magnoliopsida</taxon>
        <taxon>eudicotyledons</taxon>
        <taxon>Gunneridae</taxon>
        <taxon>Pentapetalae</taxon>
        <taxon>rosids</taxon>
        <taxon>fabids</taxon>
        <taxon>Fagales</taxon>
        <taxon>Fagaceae</taxon>
        <taxon>Lithocarpus</taxon>
    </lineage>
</organism>
<evidence type="ECO:0000313" key="2">
    <source>
        <dbReference type="EMBL" id="KAK9985406.1"/>
    </source>
</evidence>
<sequence>MKAKGIVNKISTAVKNEIREKWMNLDKDSKLEYKKEARENFEKSIKLDRDFCKWLVDHFDHNSCALDICGRRLPISIEDVEFILGIKSSGVDVSIVASAEEINHICQQHGLNVVGDIRINLLEGSDEAICKIEQSITSLGDEMLVMQKTMKDITNNMMTLKNDIVLELKKTAREHTGYSNDLNLNDIVDVKKEMKSTSPYIIQDTMDQDDTVCAKKESKIESTSPIQDKMELDDT</sequence>
<reference evidence="2 3" key="1">
    <citation type="submission" date="2024-01" db="EMBL/GenBank/DDBJ databases">
        <title>A telomere-to-telomere, gap-free genome of sweet tea (Lithocarpus litseifolius).</title>
        <authorList>
            <person name="Zhou J."/>
        </authorList>
    </citation>
    <scope>NUCLEOTIDE SEQUENCE [LARGE SCALE GENOMIC DNA]</scope>
    <source>
        <strain evidence="2">Zhou-2022a</strain>
        <tissue evidence="2">Leaf</tissue>
    </source>
</reference>
<dbReference type="AlphaFoldDB" id="A0AAW2BJF4"/>
<feature type="region of interest" description="Disordered" evidence="1">
    <location>
        <begin position="215"/>
        <end position="235"/>
    </location>
</feature>
<protein>
    <submittedName>
        <fullName evidence="2">Uncharacterized protein</fullName>
    </submittedName>
</protein>
<evidence type="ECO:0000313" key="3">
    <source>
        <dbReference type="Proteomes" id="UP001459277"/>
    </source>
</evidence>
<proteinExistence type="predicted"/>
<dbReference type="EMBL" id="JAZDWU010000011">
    <property type="protein sequence ID" value="KAK9985406.1"/>
    <property type="molecule type" value="Genomic_DNA"/>
</dbReference>
<name>A0AAW2BJF4_9ROSI</name>
<keyword evidence="3" id="KW-1185">Reference proteome</keyword>
<evidence type="ECO:0000256" key="1">
    <source>
        <dbReference type="SAM" id="MobiDB-lite"/>
    </source>
</evidence>
<accession>A0AAW2BJF4</accession>
<dbReference type="Proteomes" id="UP001459277">
    <property type="component" value="Unassembled WGS sequence"/>
</dbReference>